<name>A0A9P6QXS9_9FUNG</name>
<organism evidence="1 2">
    <name type="scientific">Linnemannia gamsii</name>
    <dbReference type="NCBI Taxonomy" id="64522"/>
    <lineage>
        <taxon>Eukaryota</taxon>
        <taxon>Fungi</taxon>
        <taxon>Fungi incertae sedis</taxon>
        <taxon>Mucoromycota</taxon>
        <taxon>Mortierellomycotina</taxon>
        <taxon>Mortierellomycetes</taxon>
        <taxon>Mortierellales</taxon>
        <taxon>Mortierellaceae</taxon>
        <taxon>Linnemannia</taxon>
    </lineage>
</organism>
<evidence type="ECO:0000313" key="1">
    <source>
        <dbReference type="EMBL" id="KAG0303079.1"/>
    </source>
</evidence>
<accession>A0A9P6QXS9</accession>
<dbReference type="OrthoDB" id="2442196at2759"/>
<sequence length="337" mass="38327">MTASATTETLNSSSSSPPSYRKLGFTTKHLNQFRIFVASQFLIDTLRRRAKLSDRNYAFRIPYRPNSILFESLIEELHMKFSVAGHTSSPSMSGAVSEPALFKGATANSILGLYMILIYRAQEFKTFQASASAKAQQQKDPWTPTKLSEIAMELLELDRAVCERRHGRKWEEEVLEGELMENKDVENYNEHQEELLPALSEEQFVDEIGSQNSGNGGGDHNQEVHEHILDLEEGAAVGSGARDDLWEVMMVQTQTFRELAKEVGYLREEVAQLKRKGKSSQGEGDDGVVADLQEEVARLQKRDKMREFETKARFREMGDRLACFQERFMKLMADKEN</sequence>
<reference evidence="1" key="1">
    <citation type="journal article" date="2020" name="Fungal Divers.">
        <title>Resolving the Mortierellaceae phylogeny through synthesis of multi-gene phylogenetics and phylogenomics.</title>
        <authorList>
            <person name="Vandepol N."/>
            <person name="Liber J."/>
            <person name="Desiro A."/>
            <person name="Na H."/>
            <person name="Kennedy M."/>
            <person name="Barry K."/>
            <person name="Grigoriev I.V."/>
            <person name="Miller A.N."/>
            <person name="O'Donnell K."/>
            <person name="Stajich J.E."/>
            <person name="Bonito G."/>
        </authorList>
    </citation>
    <scope>NUCLEOTIDE SEQUENCE</scope>
    <source>
        <strain evidence="1">NVP60</strain>
    </source>
</reference>
<evidence type="ECO:0000313" key="2">
    <source>
        <dbReference type="Proteomes" id="UP000823405"/>
    </source>
</evidence>
<dbReference type="EMBL" id="JAAAIN010001436">
    <property type="protein sequence ID" value="KAG0303079.1"/>
    <property type="molecule type" value="Genomic_DNA"/>
</dbReference>
<protein>
    <submittedName>
        <fullName evidence="1">Uncharacterized protein</fullName>
    </submittedName>
</protein>
<comment type="caution">
    <text evidence="1">The sequence shown here is derived from an EMBL/GenBank/DDBJ whole genome shotgun (WGS) entry which is preliminary data.</text>
</comment>
<proteinExistence type="predicted"/>
<gene>
    <name evidence="1" type="ORF">BGZ97_002047</name>
</gene>
<keyword evidence="2" id="KW-1185">Reference proteome</keyword>
<dbReference type="Proteomes" id="UP000823405">
    <property type="component" value="Unassembled WGS sequence"/>
</dbReference>
<dbReference type="AlphaFoldDB" id="A0A9P6QXS9"/>